<proteinExistence type="predicted"/>
<dbReference type="STRING" id="1817813.A2008_03780"/>
<dbReference type="PANTHER" id="PTHR34071">
    <property type="entry name" value="5-NITROIMIDAZOLE ANTIBIOTICS RESISTANCE PROTEIN, NIMA-FAMILY-RELATED PROTEIN-RELATED"/>
    <property type="match status" value="1"/>
</dbReference>
<reference evidence="1 2" key="1">
    <citation type="journal article" date="2016" name="Nat. Commun.">
        <title>Thousands of microbial genomes shed light on interconnected biogeochemical processes in an aquifer system.</title>
        <authorList>
            <person name="Anantharaman K."/>
            <person name="Brown C.T."/>
            <person name="Hug L.A."/>
            <person name="Sharon I."/>
            <person name="Castelle C.J."/>
            <person name="Probst A.J."/>
            <person name="Thomas B.C."/>
            <person name="Singh A."/>
            <person name="Wilkins M.J."/>
            <person name="Karaoz U."/>
            <person name="Brodie E.L."/>
            <person name="Williams K.H."/>
            <person name="Hubbard S.S."/>
            <person name="Banfield J.F."/>
        </authorList>
    </citation>
    <scope>NUCLEOTIDE SEQUENCE [LARGE SCALE GENOMIC DNA]</scope>
</reference>
<dbReference type="Pfam" id="PF12900">
    <property type="entry name" value="Pyridox_ox_2"/>
    <property type="match status" value="1"/>
</dbReference>
<organism evidence="1 2">
    <name type="scientific">Candidatus Wallbacteria bacterium GWC2_49_35</name>
    <dbReference type="NCBI Taxonomy" id="1817813"/>
    <lineage>
        <taxon>Bacteria</taxon>
        <taxon>Candidatus Walliibacteriota</taxon>
    </lineage>
</organism>
<evidence type="ECO:0000313" key="1">
    <source>
        <dbReference type="EMBL" id="OGM03408.1"/>
    </source>
</evidence>
<evidence type="ECO:0008006" key="3">
    <source>
        <dbReference type="Google" id="ProtNLM"/>
    </source>
</evidence>
<name>A0A1F7WMR7_9BACT</name>
<dbReference type="PANTHER" id="PTHR34071:SF2">
    <property type="entry name" value="FLAVIN-NUCLEOTIDE-BINDING PROTEIN"/>
    <property type="match status" value="1"/>
</dbReference>
<protein>
    <recommendedName>
        <fullName evidence="3">Pyridoxamine 5'-phosphate oxidase putative domain-containing protein</fullName>
    </recommendedName>
</protein>
<evidence type="ECO:0000313" key="2">
    <source>
        <dbReference type="Proteomes" id="UP000178735"/>
    </source>
</evidence>
<sequence length="163" mass="18254">MAKYHMNKPNLEITDAAALGGLIRRSKYMSVAMCSKDGSPYIVTLSCGYDEANNRFYFHCSKKGHKLDIISENPAVCATIIEDGGYVKNDCIHLYRTAVIWGKMTAVDDASEKIRAFEILFAHLEDEPEKMKACFIKDGESYAGVCVLRLDVEKIDCKSNIKI</sequence>
<accession>A0A1F7WMR7</accession>
<comment type="caution">
    <text evidence="1">The sequence shown here is derived from an EMBL/GenBank/DDBJ whole genome shotgun (WGS) entry which is preliminary data.</text>
</comment>
<dbReference type="SUPFAM" id="SSF50475">
    <property type="entry name" value="FMN-binding split barrel"/>
    <property type="match status" value="1"/>
</dbReference>
<dbReference type="AlphaFoldDB" id="A0A1F7WMR7"/>
<dbReference type="Gene3D" id="2.30.110.10">
    <property type="entry name" value="Electron Transport, Fmn-binding Protein, Chain A"/>
    <property type="match status" value="1"/>
</dbReference>
<dbReference type="InterPro" id="IPR024747">
    <property type="entry name" value="Pyridox_Oxase-rel"/>
</dbReference>
<dbReference type="EMBL" id="MGFH01000166">
    <property type="protein sequence ID" value="OGM03408.1"/>
    <property type="molecule type" value="Genomic_DNA"/>
</dbReference>
<dbReference type="Proteomes" id="UP000178735">
    <property type="component" value="Unassembled WGS sequence"/>
</dbReference>
<gene>
    <name evidence="1" type="ORF">A2008_03780</name>
</gene>
<dbReference type="InterPro" id="IPR012349">
    <property type="entry name" value="Split_barrel_FMN-bd"/>
</dbReference>